<evidence type="ECO:0000256" key="1">
    <source>
        <dbReference type="SAM" id="Phobius"/>
    </source>
</evidence>
<evidence type="ECO:0000313" key="4">
    <source>
        <dbReference type="Proteomes" id="UP000215914"/>
    </source>
</evidence>
<feature type="transmembrane region" description="Helical" evidence="1">
    <location>
        <begin position="12"/>
        <end position="40"/>
    </location>
</feature>
<dbReference type="Gramene" id="mRNA:HanXRQr2_Chr10g0437541">
    <property type="protein sequence ID" value="CDS:HanXRQr2_Chr10g0437541.1"/>
    <property type="gene ID" value="HanXRQr2_Chr10g0437541"/>
</dbReference>
<keyword evidence="1" id="KW-0812">Transmembrane</keyword>
<dbReference type="AlphaFoldDB" id="A0A9K3HNK0"/>
<dbReference type="EMBL" id="MNCJ02000326">
    <property type="protein sequence ID" value="KAF5781631.1"/>
    <property type="molecule type" value="Genomic_DNA"/>
</dbReference>
<accession>A0A9K3HNK0</accession>
<reference evidence="2" key="1">
    <citation type="journal article" date="2017" name="Nature">
        <title>The sunflower genome provides insights into oil metabolism, flowering and Asterid evolution.</title>
        <authorList>
            <person name="Badouin H."/>
            <person name="Gouzy J."/>
            <person name="Grassa C.J."/>
            <person name="Murat F."/>
            <person name="Staton S.E."/>
            <person name="Cottret L."/>
            <person name="Lelandais-Briere C."/>
            <person name="Owens G.L."/>
            <person name="Carrere S."/>
            <person name="Mayjonade B."/>
            <person name="Legrand L."/>
            <person name="Gill N."/>
            <person name="Kane N.C."/>
            <person name="Bowers J.E."/>
            <person name="Hubner S."/>
            <person name="Bellec A."/>
            <person name="Berard A."/>
            <person name="Berges H."/>
            <person name="Blanchet N."/>
            <person name="Boniface M.C."/>
            <person name="Brunel D."/>
            <person name="Catrice O."/>
            <person name="Chaidir N."/>
            <person name="Claudel C."/>
            <person name="Donnadieu C."/>
            <person name="Faraut T."/>
            <person name="Fievet G."/>
            <person name="Helmstetter N."/>
            <person name="King M."/>
            <person name="Knapp S.J."/>
            <person name="Lai Z."/>
            <person name="Le Paslier M.C."/>
            <person name="Lippi Y."/>
            <person name="Lorenzon L."/>
            <person name="Mandel J.R."/>
            <person name="Marage G."/>
            <person name="Marchand G."/>
            <person name="Marquand E."/>
            <person name="Bret-Mestries E."/>
            <person name="Morien E."/>
            <person name="Nambeesan S."/>
            <person name="Nguyen T."/>
            <person name="Pegot-Espagnet P."/>
            <person name="Pouilly N."/>
            <person name="Raftis F."/>
            <person name="Sallet E."/>
            <person name="Schiex T."/>
            <person name="Thomas J."/>
            <person name="Vandecasteele C."/>
            <person name="Vares D."/>
            <person name="Vear F."/>
            <person name="Vautrin S."/>
            <person name="Crespi M."/>
            <person name="Mangin B."/>
            <person name="Burke J.M."/>
            <person name="Salse J."/>
            <person name="Munos S."/>
            <person name="Vincourt P."/>
            <person name="Rieseberg L.H."/>
            <person name="Langlade N.B."/>
        </authorList>
    </citation>
    <scope>NUCLEOTIDE SEQUENCE</scope>
    <source>
        <tissue evidence="2">Leaves</tissue>
    </source>
</reference>
<evidence type="ECO:0000313" key="2">
    <source>
        <dbReference type="EMBL" id="KAF5781631.1"/>
    </source>
</evidence>
<dbReference type="Gramene" id="mRNA:HanXRQr2_Chr11g0486011">
    <property type="protein sequence ID" value="CDS:HanXRQr2_Chr11g0486011.1"/>
    <property type="gene ID" value="HanXRQr2_Chr11g0486011"/>
</dbReference>
<proteinExistence type="predicted"/>
<keyword evidence="4" id="KW-1185">Reference proteome</keyword>
<organism evidence="2 4">
    <name type="scientific">Helianthus annuus</name>
    <name type="common">Common sunflower</name>
    <dbReference type="NCBI Taxonomy" id="4232"/>
    <lineage>
        <taxon>Eukaryota</taxon>
        <taxon>Viridiplantae</taxon>
        <taxon>Streptophyta</taxon>
        <taxon>Embryophyta</taxon>
        <taxon>Tracheophyta</taxon>
        <taxon>Spermatophyta</taxon>
        <taxon>Magnoliopsida</taxon>
        <taxon>eudicotyledons</taxon>
        <taxon>Gunneridae</taxon>
        <taxon>Pentapetalae</taxon>
        <taxon>asterids</taxon>
        <taxon>campanulids</taxon>
        <taxon>Asterales</taxon>
        <taxon>Asteraceae</taxon>
        <taxon>Asteroideae</taxon>
        <taxon>Heliantheae alliance</taxon>
        <taxon>Heliantheae</taxon>
        <taxon>Helianthus</taxon>
    </lineage>
</organism>
<keyword evidence="1" id="KW-1133">Transmembrane helix</keyword>
<evidence type="ECO:0000313" key="3">
    <source>
        <dbReference type="EMBL" id="KAF5786166.1"/>
    </source>
</evidence>
<keyword evidence="1" id="KW-0472">Membrane</keyword>
<protein>
    <submittedName>
        <fullName evidence="2">Uncharacterized protein</fullName>
    </submittedName>
</protein>
<dbReference type="EMBL" id="MNCJ02000325">
    <property type="protein sequence ID" value="KAF5786166.1"/>
    <property type="molecule type" value="Genomic_DNA"/>
</dbReference>
<name>A0A9K3HNK0_HELAN</name>
<sequence length="49" mass="5929">MYLSYFKTLVILCYFETFVICILGFYYIGSNLILFFVYLFSFLDNLLMI</sequence>
<gene>
    <name evidence="3" type="ORF">HanXRQr2_Chr10g0437541</name>
    <name evidence="2" type="ORF">HanXRQr2_Chr11g0486011</name>
</gene>
<reference evidence="2" key="2">
    <citation type="submission" date="2020-06" db="EMBL/GenBank/DDBJ databases">
        <title>Helianthus annuus Genome sequencing and assembly Release 2.</title>
        <authorList>
            <person name="Gouzy J."/>
            <person name="Langlade N."/>
            <person name="Munos S."/>
        </authorList>
    </citation>
    <scope>NUCLEOTIDE SEQUENCE</scope>
    <source>
        <tissue evidence="2">Leaves</tissue>
    </source>
</reference>
<comment type="caution">
    <text evidence="2">The sequence shown here is derived from an EMBL/GenBank/DDBJ whole genome shotgun (WGS) entry which is preliminary data.</text>
</comment>
<dbReference type="Proteomes" id="UP000215914">
    <property type="component" value="Unassembled WGS sequence"/>
</dbReference>